<dbReference type="SMART" id="SM00382">
    <property type="entry name" value="AAA"/>
    <property type="match status" value="1"/>
</dbReference>
<reference evidence="5" key="1">
    <citation type="submission" date="2018-09" db="EMBL/GenBank/DDBJ databases">
        <title>Paracoccus onubensis nov. sp. a moderate halophilic bacterium isolated from Gruta de las Maravillas (Aracena, Spain).</title>
        <authorList>
            <person name="Jurado V."/>
            <person name="Gutierrez-Patricio S."/>
            <person name="Gonzalez-Pimentel J.L."/>
            <person name="Miller A.Z."/>
            <person name="Laiz L."/>
            <person name="Saiz-Jimenez C."/>
        </authorList>
    </citation>
    <scope>NUCLEOTIDE SEQUENCE [LARGE SCALE GENOMIC DNA]</scope>
    <source>
        <strain evidence="5">DSM 26381</strain>
    </source>
</reference>
<evidence type="ECO:0000313" key="4">
    <source>
        <dbReference type="EMBL" id="RJL02298.1"/>
    </source>
</evidence>
<dbReference type="Gene3D" id="3.40.50.300">
    <property type="entry name" value="P-loop containing nucleotide triphosphate hydrolases"/>
    <property type="match status" value="1"/>
</dbReference>
<evidence type="ECO:0000256" key="1">
    <source>
        <dbReference type="ARBA" id="ARBA00022741"/>
    </source>
</evidence>
<organism evidence="4 5">
    <name type="scientific">Paracoccus siganidrum</name>
    <dbReference type="NCBI Taxonomy" id="1276757"/>
    <lineage>
        <taxon>Bacteria</taxon>
        <taxon>Pseudomonadati</taxon>
        <taxon>Pseudomonadota</taxon>
        <taxon>Alphaproteobacteria</taxon>
        <taxon>Rhodobacterales</taxon>
        <taxon>Paracoccaceae</taxon>
        <taxon>Paracoccus</taxon>
    </lineage>
</organism>
<dbReference type="AlphaFoldDB" id="A0A418ZTY1"/>
<protein>
    <submittedName>
        <fullName evidence="4">ATP-binding cassette domain-containing protein</fullName>
    </submittedName>
</protein>
<dbReference type="PROSITE" id="PS50893">
    <property type="entry name" value="ABC_TRANSPORTER_2"/>
    <property type="match status" value="1"/>
</dbReference>
<accession>A0A418ZTY1</accession>
<keyword evidence="5" id="KW-1185">Reference proteome</keyword>
<dbReference type="GO" id="GO:0005886">
    <property type="term" value="C:plasma membrane"/>
    <property type="evidence" value="ECO:0007669"/>
    <property type="project" value="TreeGrafter"/>
</dbReference>
<dbReference type="Proteomes" id="UP000283587">
    <property type="component" value="Unassembled WGS sequence"/>
</dbReference>
<dbReference type="EMBL" id="QZEW01000149">
    <property type="protein sequence ID" value="RJL02298.1"/>
    <property type="molecule type" value="Genomic_DNA"/>
</dbReference>
<sequence>MLDLEMENVAVRYPDLPQPALDLPRLLVPAGSSLAVTGPSGAGKSTFINVITGLERPSAGAVRWKGQDIARLSEAARDRWRARNVGLVMQEFHLFPGLDAMENVLLPARFRHPRLPAGFRDRAAHLLAQVGIGTGRRGVETFSRGEMQRVAIARALLARPGVIVADEPTASLDGESGAAVCALLTALAGTEGATLIVVTHDTALSGRLDRRIVLTGGRCTGDSAMEAA</sequence>
<proteinExistence type="predicted"/>
<feature type="domain" description="ABC transporter" evidence="3">
    <location>
        <begin position="4"/>
        <end position="228"/>
    </location>
</feature>
<dbReference type="PANTHER" id="PTHR24220:SF611">
    <property type="entry name" value="ATP-BINDING COMPONENT OF ABC TRANSPORTER-RELATED"/>
    <property type="match status" value="1"/>
</dbReference>
<dbReference type="SUPFAM" id="SSF52540">
    <property type="entry name" value="P-loop containing nucleoside triphosphate hydrolases"/>
    <property type="match status" value="1"/>
</dbReference>
<evidence type="ECO:0000256" key="2">
    <source>
        <dbReference type="ARBA" id="ARBA00022840"/>
    </source>
</evidence>
<dbReference type="InterPro" id="IPR015854">
    <property type="entry name" value="ABC_transpr_LolD-like"/>
</dbReference>
<dbReference type="Pfam" id="PF00005">
    <property type="entry name" value="ABC_tran"/>
    <property type="match status" value="1"/>
</dbReference>
<dbReference type="InterPro" id="IPR027417">
    <property type="entry name" value="P-loop_NTPase"/>
</dbReference>
<name>A0A418ZTY1_9RHOB</name>
<dbReference type="RefSeq" id="WP_119900886.1">
    <property type="nucleotide sequence ID" value="NZ_QNRC01000066.1"/>
</dbReference>
<comment type="caution">
    <text evidence="4">The sequence shown here is derived from an EMBL/GenBank/DDBJ whole genome shotgun (WGS) entry which is preliminary data.</text>
</comment>
<dbReference type="GO" id="GO:0022857">
    <property type="term" value="F:transmembrane transporter activity"/>
    <property type="evidence" value="ECO:0007669"/>
    <property type="project" value="TreeGrafter"/>
</dbReference>
<evidence type="ECO:0000313" key="5">
    <source>
        <dbReference type="Proteomes" id="UP000283587"/>
    </source>
</evidence>
<keyword evidence="1" id="KW-0547">Nucleotide-binding</keyword>
<dbReference type="OrthoDB" id="9787227at2"/>
<keyword evidence="2 4" id="KW-0067">ATP-binding</keyword>
<dbReference type="PANTHER" id="PTHR24220">
    <property type="entry name" value="IMPORT ATP-BINDING PROTEIN"/>
    <property type="match status" value="1"/>
</dbReference>
<gene>
    <name evidence="4" type="ORF">D3P05_21890</name>
</gene>
<dbReference type="GO" id="GO:0005524">
    <property type="term" value="F:ATP binding"/>
    <property type="evidence" value="ECO:0007669"/>
    <property type="project" value="UniProtKB-KW"/>
</dbReference>
<dbReference type="GO" id="GO:0016887">
    <property type="term" value="F:ATP hydrolysis activity"/>
    <property type="evidence" value="ECO:0007669"/>
    <property type="project" value="InterPro"/>
</dbReference>
<evidence type="ECO:0000259" key="3">
    <source>
        <dbReference type="PROSITE" id="PS50893"/>
    </source>
</evidence>
<dbReference type="InterPro" id="IPR003593">
    <property type="entry name" value="AAA+_ATPase"/>
</dbReference>
<dbReference type="InterPro" id="IPR003439">
    <property type="entry name" value="ABC_transporter-like_ATP-bd"/>
</dbReference>